<name>A0ABT7YC81_9BACT</name>
<gene>
    <name evidence="2" type="primary">gldB</name>
    <name evidence="2" type="ORF">QVH07_08270</name>
</gene>
<feature type="chain" id="PRO_5046942054" evidence="1">
    <location>
        <begin position="27"/>
        <end position="337"/>
    </location>
</feature>
<comment type="caution">
    <text evidence="2">The sequence shown here is derived from an EMBL/GenBank/DDBJ whole genome shotgun (WGS) entry which is preliminary data.</text>
</comment>
<proteinExistence type="predicted"/>
<protein>
    <submittedName>
        <fullName evidence="2">Gliding motility lipoprotein GldB</fullName>
    </submittedName>
</protein>
<dbReference type="Proteomes" id="UP001171916">
    <property type="component" value="Unassembled WGS sequence"/>
</dbReference>
<accession>A0ABT7YC81</accession>
<sequence>MSKNTLFFRATLSFILLAFLSCNSNQDECELDEEILAQDLNLKITRLEDDFFSAKTKEDFLFLFEEHPEFTEEYLQPELYANLDSLASSLLVVHQDSSMKDLYEAVKSKRGDISEVNKNLENAFKYIKHYYPEFEVPKVYTFVSGFNSDLFITDDLIVIGIDYFLPTDHPFQPDLPRYMAERYDLPYLVPMIVTALSSRFNEVDLQDKSLLAEMIYYGKAYHFAKAVLPCTPEGLIIGYTDEQVADSYSNEEYIWAHFVENELLYETNPFEIQKYLGEAPSTDAISTKAPGRLGRWLGWNIVDDYQISQEASLQDIMEEKDAELIFRLSGYRPRGIE</sequence>
<keyword evidence="3" id="KW-1185">Reference proteome</keyword>
<keyword evidence="2" id="KW-0449">Lipoprotein</keyword>
<dbReference type="InterPro" id="IPR019853">
    <property type="entry name" value="GldB-like"/>
</dbReference>
<evidence type="ECO:0000313" key="2">
    <source>
        <dbReference type="EMBL" id="MDN3204140.1"/>
    </source>
</evidence>
<keyword evidence="1" id="KW-0732">Signal</keyword>
<dbReference type="EMBL" id="JAUEPH010000003">
    <property type="protein sequence ID" value="MDN3204140.1"/>
    <property type="molecule type" value="Genomic_DNA"/>
</dbReference>
<reference evidence="2" key="1">
    <citation type="submission" date="2023-06" db="EMBL/GenBank/DDBJ databases">
        <title>Robiginitalea aurantiacus sp. nov. and Algoriphagus sediminis sp. nov., isolated from coastal sediment.</title>
        <authorList>
            <person name="Zhou Z.Y."/>
            <person name="An J."/>
            <person name="Jia Y.W."/>
            <person name="Du Z.J."/>
        </authorList>
    </citation>
    <scope>NUCLEOTIDE SEQUENCE</scope>
    <source>
        <strain evidence="2">C2-7</strain>
    </source>
</reference>
<dbReference type="Pfam" id="PF25594">
    <property type="entry name" value="GldB_lipo"/>
    <property type="match status" value="1"/>
</dbReference>
<dbReference type="NCBIfam" id="TIGR03514">
    <property type="entry name" value="GldB_lipo"/>
    <property type="match status" value="1"/>
</dbReference>
<dbReference type="RefSeq" id="WP_289999694.1">
    <property type="nucleotide sequence ID" value="NZ_JAUEPH010000003.1"/>
</dbReference>
<evidence type="ECO:0000313" key="3">
    <source>
        <dbReference type="Proteomes" id="UP001171916"/>
    </source>
</evidence>
<dbReference type="PROSITE" id="PS51257">
    <property type="entry name" value="PROKAR_LIPOPROTEIN"/>
    <property type="match status" value="1"/>
</dbReference>
<feature type="signal peptide" evidence="1">
    <location>
        <begin position="1"/>
        <end position="26"/>
    </location>
</feature>
<evidence type="ECO:0000256" key="1">
    <source>
        <dbReference type="SAM" id="SignalP"/>
    </source>
</evidence>
<organism evidence="2 3">
    <name type="scientific">Algoriphagus sediminis</name>
    <dbReference type="NCBI Taxonomy" id="3057113"/>
    <lineage>
        <taxon>Bacteria</taxon>
        <taxon>Pseudomonadati</taxon>
        <taxon>Bacteroidota</taxon>
        <taxon>Cytophagia</taxon>
        <taxon>Cytophagales</taxon>
        <taxon>Cyclobacteriaceae</taxon>
        <taxon>Algoriphagus</taxon>
    </lineage>
</organism>